<gene>
    <name evidence="3" type="ORF">FQY79_12505</name>
</gene>
<evidence type="ECO:0000259" key="2">
    <source>
        <dbReference type="Pfam" id="PF10671"/>
    </source>
</evidence>
<dbReference type="Proteomes" id="UP000315949">
    <property type="component" value="Unassembled WGS sequence"/>
</dbReference>
<dbReference type="InterPro" id="IPR018927">
    <property type="entry name" value="Pilus_synth_Q_C"/>
</dbReference>
<dbReference type="OrthoDB" id="5955043at2"/>
<feature type="region of interest" description="Disordered" evidence="1">
    <location>
        <begin position="1"/>
        <end position="65"/>
    </location>
</feature>
<proteinExistence type="predicted"/>
<organism evidence="3 4">
    <name type="scientific">Luteimonas wenzhouensis</name>
    <dbReference type="NCBI Taxonomy" id="2599615"/>
    <lineage>
        <taxon>Bacteria</taxon>
        <taxon>Pseudomonadati</taxon>
        <taxon>Pseudomonadota</taxon>
        <taxon>Gammaproteobacteria</taxon>
        <taxon>Lysobacterales</taxon>
        <taxon>Lysobacteraceae</taxon>
        <taxon>Luteimonas</taxon>
    </lineage>
</organism>
<dbReference type="EMBL" id="VOHE01000007">
    <property type="protein sequence ID" value="TWT17674.1"/>
    <property type="molecule type" value="Genomic_DNA"/>
</dbReference>
<sequence>MHAQLPDGTDGAPGCGTREGTWSDNKKEFARSHSREAFEPLPSSRFESSDAPAGAARGGGVLPRGGMGGTCVDPLHGSGVRGEQVLVSRWGNSWLAVLVAGVLAACATPQARDIGGRWVPLNHFAETPQPIPLQQAYLFQATPVDGTLKSMLERWAEDSGRTLSYQHGYDYTLHAQAARVRGHDLATVVRNLTAAYAAEGIAVTADATRIVVAGTRNAPVASGDAPPAD</sequence>
<name>A0A5C5TV51_9GAMM</name>
<reference evidence="3 4" key="1">
    <citation type="submission" date="2019-07" db="EMBL/GenBank/DDBJ databases">
        <title>Luteimonas sp. YD-1 nov., isolated from acidic soil.</title>
        <authorList>
            <person name="Zhou J."/>
        </authorList>
    </citation>
    <scope>NUCLEOTIDE SEQUENCE [LARGE SCALE GENOMIC DNA]</scope>
    <source>
        <strain evidence="3 4">YD-1</strain>
    </source>
</reference>
<comment type="caution">
    <text evidence="3">The sequence shown here is derived from an EMBL/GenBank/DDBJ whole genome shotgun (WGS) entry which is preliminary data.</text>
</comment>
<evidence type="ECO:0000313" key="3">
    <source>
        <dbReference type="EMBL" id="TWT17674.1"/>
    </source>
</evidence>
<dbReference type="AlphaFoldDB" id="A0A5C5TV51"/>
<feature type="compositionally biased region" description="Gly residues" evidence="1">
    <location>
        <begin position="56"/>
        <end position="65"/>
    </location>
</feature>
<evidence type="ECO:0000313" key="4">
    <source>
        <dbReference type="Proteomes" id="UP000315949"/>
    </source>
</evidence>
<evidence type="ECO:0000256" key="1">
    <source>
        <dbReference type="SAM" id="MobiDB-lite"/>
    </source>
</evidence>
<feature type="compositionally biased region" description="Basic and acidic residues" evidence="1">
    <location>
        <begin position="24"/>
        <end position="38"/>
    </location>
</feature>
<dbReference type="Pfam" id="PF10671">
    <property type="entry name" value="TcpQ"/>
    <property type="match status" value="1"/>
</dbReference>
<keyword evidence="4" id="KW-1185">Reference proteome</keyword>
<protein>
    <recommendedName>
        <fullName evidence="2">Toxin co-regulated pilus biosynthesis protein Q C-terminal domain-containing protein</fullName>
    </recommendedName>
</protein>
<accession>A0A5C5TV51</accession>
<feature type="domain" description="Toxin co-regulated pilus biosynthesis protein Q C-terminal" evidence="2">
    <location>
        <begin position="139"/>
        <end position="208"/>
    </location>
</feature>
<dbReference type="Gene3D" id="3.55.50.70">
    <property type="match status" value="1"/>
</dbReference>